<dbReference type="AlphaFoldDB" id="K2G8A6"/>
<protein>
    <submittedName>
        <fullName evidence="3">Sigma factor sigB regulation protein rsbU</fullName>
    </submittedName>
</protein>
<dbReference type="EMBL" id="AMFJ01000835">
    <property type="protein sequence ID" value="EKE26349.1"/>
    <property type="molecule type" value="Genomic_DNA"/>
</dbReference>
<dbReference type="Pfam" id="PF07228">
    <property type="entry name" value="SpoIIE"/>
    <property type="match status" value="1"/>
</dbReference>
<sequence length="165" mass="19981">MLMTLLMIRWNEQDKKLYMTWAWHEYLLVYKKKDNKTYKLKSGWVALWMAKDISKALKEVQISFEKWDIIIMYTDWITEARNSPKEDFVMFWIDRLVDVIEKSPVKTAQWVFNSITIELSKFMGYSNKQFDDITLVVSHYKWDDVVENNISSTISKENITEWNWV</sequence>
<organism evidence="3">
    <name type="scientific">uncultured bacterium</name>
    <name type="common">gcode 4</name>
    <dbReference type="NCBI Taxonomy" id="1234023"/>
    <lineage>
        <taxon>Bacteria</taxon>
        <taxon>environmental samples</taxon>
    </lineage>
</organism>
<dbReference type="Gene3D" id="3.60.40.10">
    <property type="entry name" value="PPM-type phosphatase domain"/>
    <property type="match status" value="1"/>
</dbReference>
<dbReference type="GO" id="GO:0016791">
    <property type="term" value="F:phosphatase activity"/>
    <property type="evidence" value="ECO:0007669"/>
    <property type="project" value="TreeGrafter"/>
</dbReference>
<evidence type="ECO:0000259" key="2">
    <source>
        <dbReference type="Pfam" id="PF07228"/>
    </source>
</evidence>
<feature type="domain" description="PPM-type phosphatase" evidence="2">
    <location>
        <begin position="1"/>
        <end position="139"/>
    </location>
</feature>
<dbReference type="InterPro" id="IPR036457">
    <property type="entry name" value="PPM-type-like_dom_sf"/>
</dbReference>
<gene>
    <name evidence="3" type="ORF">ACD_4C00319G0005</name>
</gene>
<dbReference type="PANTHER" id="PTHR43156">
    <property type="entry name" value="STAGE II SPORULATION PROTEIN E-RELATED"/>
    <property type="match status" value="1"/>
</dbReference>
<evidence type="ECO:0000256" key="1">
    <source>
        <dbReference type="ARBA" id="ARBA00022801"/>
    </source>
</evidence>
<accession>K2G8A6</accession>
<proteinExistence type="predicted"/>
<dbReference type="InterPro" id="IPR052016">
    <property type="entry name" value="Bact_Sigma-Reg"/>
</dbReference>
<dbReference type="PANTHER" id="PTHR43156:SF2">
    <property type="entry name" value="STAGE II SPORULATION PROTEIN E"/>
    <property type="match status" value="1"/>
</dbReference>
<evidence type="ECO:0000313" key="3">
    <source>
        <dbReference type="EMBL" id="EKE26349.1"/>
    </source>
</evidence>
<reference evidence="3" key="1">
    <citation type="journal article" date="2012" name="Science">
        <title>Fermentation, hydrogen, and sulfur metabolism in multiple uncultivated bacterial phyla.</title>
        <authorList>
            <person name="Wrighton K.C."/>
            <person name="Thomas B.C."/>
            <person name="Sharon I."/>
            <person name="Miller C.S."/>
            <person name="Castelle C.J."/>
            <person name="VerBerkmoes N.C."/>
            <person name="Wilkins M.J."/>
            <person name="Hettich R.L."/>
            <person name="Lipton M.S."/>
            <person name="Williams K.H."/>
            <person name="Long P.E."/>
            <person name="Banfield J.F."/>
        </authorList>
    </citation>
    <scope>NUCLEOTIDE SEQUENCE [LARGE SCALE GENOMIC DNA]</scope>
</reference>
<dbReference type="InterPro" id="IPR001932">
    <property type="entry name" value="PPM-type_phosphatase-like_dom"/>
</dbReference>
<comment type="caution">
    <text evidence="3">The sequence shown here is derived from an EMBL/GenBank/DDBJ whole genome shotgun (WGS) entry which is preliminary data.</text>
</comment>
<name>K2G8A6_9BACT</name>
<keyword evidence="1" id="KW-0378">Hydrolase</keyword>